<reference evidence="11 12" key="1">
    <citation type="journal article" date="2018" name="Genome Biol. Evol.">
        <title>Multiple Roots of Fruiting Body Formation in Amoebozoa.</title>
        <authorList>
            <person name="Hillmann F."/>
            <person name="Forbes G."/>
            <person name="Novohradska S."/>
            <person name="Ferling I."/>
            <person name="Riege K."/>
            <person name="Groth M."/>
            <person name="Westermann M."/>
            <person name="Marz M."/>
            <person name="Spaller T."/>
            <person name="Winckler T."/>
            <person name="Schaap P."/>
            <person name="Glockner G."/>
        </authorList>
    </citation>
    <scope>NUCLEOTIDE SEQUENCE [LARGE SCALE GENOMIC DNA]</scope>
    <source>
        <strain evidence="11 12">Jena</strain>
    </source>
</reference>
<dbReference type="PRINTS" id="PR00151">
    <property type="entry name" value="PORPHBDMNASE"/>
</dbReference>
<dbReference type="GO" id="GO:0004418">
    <property type="term" value="F:hydroxymethylbilane synthase activity"/>
    <property type="evidence" value="ECO:0007669"/>
    <property type="project" value="UniProtKB-EC"/>
</dbReference>
<keyword evidence="7" id="KW-0627">Porphyrin biosynthesis</keyword>
<evidence type="ECO:0000256" key="3">
    <source>
        <dbReference type="ARBA" id="ARBA00004735"/>
    </source>
</evidence>
<evidence type="ECO:0000313" key="11">
    <source>
        <dbReference type="EMBL" id="PRP75009.1"/>
    </source>
</evidence>
<dbReference type="CDD" id="cd13645">
    <property type="entry name" value="PBP2_HuPBGD_like"/>
    <property type="match status" value="1"/>
</dbReference>
<sequence length="428" mass="47619">MYRRQLSYCQFDFRCVSAKFSYRPPSIYFVSVSGDTHRYQLAPVNCENKRTQTSQFLVFGCVIILDKIVENNLLSCPLLRVCHGFDLPHQDDALPRPSENHYLNGKTLRMGSRGSKLALTQTENVRDLILNIYPQIKIEIQVIKTKGDKILDVALSKIGDKGLFTKELEVALMEDTIDLAVHSLKDMPTRMPPGLSLGAISIRHTSNDCLILHEKHAGKTLDQLPEGSVVGSSSLRRVAQLKRKFPSLVFKDIRGNLNTRLQKLDNGDYDGIILAVAGISRLGLEKRISQVIDEEVCHHAVGQGALGVQIRELDSHLRALLLNTIHHRPTQFSCEAERSFLRETEGGCQVPVGVTSYYDQDRTHLRLRGIVLSVDGSEAVEGEVTGSVKNSAEAIAIGKRLADDIKSRGGQEILQKVFATLSRNQQVA</sequence>
<evidence type="ECO:0000256" key="5">
    <source>
        <dbReference type="ARBA" id="ARBA00012655"/>
    </source>
</evidence>
<name>A0A2P6MTH8_9EUKA</name>
<accession>A0A2P6MTH8</accession>
<dbReference type="SUPFAM" id="SSF54782">
    <property type="entry name" value="Porphobilinogen deaminase (hydroxymethylbilane synthase), C-terminal domain"/>
    <property type="match status" value="1"/>
</dbReference>
<proteinExistence type="inferred from homology"/>
<comment type="similarity">
    <text evidence="4">Belongs to the HMBS family.</text>
</comment>
<evidence type="ECO:0000256" key="2">
    <source>
        <dbReference type="ARBA" id="ARBA00002869"/>
    </source>
</evidence>
<protein>
    <recommendedName>
        <fullName evidence="5">hydroxymethylbilane synthase</fullName>
        <ecNumber evidence="5">2.5.1.61</ecNumber>
    </recommendedName>
    <alternativeName>
        <fullName evidence="8">Hydroxymethylbilane synthase</fullName>
    </alternativeName>
</protein>
<keyword evidence="12" id="KW-1185">Reference proteome</keyword>
<evidence type="ECO:0000259" key="9">
    <source>
        <dbReference type="Pfam" id="PF01379"/>
    </source>
</evidence>
<dbReference type="Pfam" id="PF01379">
    <property type="entry name" value="Porphobil_deam"/>
    <property type="match status" value="1"/>
</dbReference>
<dbReference type="EC" id="2.5.1.61" evidence="5"/>
<dbReference type="InterPro" id="IPR022417">
    <property type="entry name" value="Porphobilin_deaminase_N"/>
</dbReference>
<evidence type="ECO:0000313" key="12">
    <source>
        <dbReference type="Proteomes" id="UP000241769"/>
    </source>
</evidence>
<dbReference type="FunFam" id="3.40.190.10:FF:000004">
    <property type="entry name" value="Porphobilinogen deaminase"/>
    <property type="match status" value="1"/>
</dbReference>
<dbReference type="PANTHER" id="PTHR11557">
    <property type="entry name" value="PORPHOBILINOGEN DEAMINASE"/>
    <property type="match status" value="1"/>
</dbReference>
<dbReference type="Pfam" id="PF03900">
    <property type="entry name" value="Porphobil_deamC"/>
    <property type="match status" value="1"/>
</dbReference>
<dbReference type="NCBIfam" id="TIGR00212">
    <property type="entry name" value="hemC"/>
    <property type="match status" value="1"/>
</dbReference>
<dbReference type="FunCoup" id="A0A2P6MTH8">
    <property type="interactions" value="224"/>
</dbReference>
<dbReference type="OrthoDB" id="564646at2759"/>
<dbReference type="Gene3D" id="3.40.190.10">
    <property type="entry name" value="Periplasmic binding protein-like II"/>
    <property type="match status" value="2"/>
</dbReference>
<dbReference type="InterPro" id="IPR000860">
    <property type="entry name" value="HemC"/>
</dbReference>
<evidence type="ECO:0000256" key="8">
    <source>
        <dbReference type="ARBA" id="ARBA00033064"/>
    </source>
</evidence>
<dbReference type="STRING" id="1890364.A0A2P6MTH8"/>
<dbReference type="InterPro" id="IPR022418">
    <property type="entry name" value="Porphobilinogen_deaminase_C"/>
</dbReference>
<dbReference type="EMBL" id="MDYQ01000421">
    <property type="protein sequence ID" value="PRP75009.1"/>
    <property type="molecule type" value="Genomic_DNA"/>
</dbReference>
<dbReference type="InterPro" id="IPR036803">
    <property type="entry name" value="Porphobilinogen_deaminase_C_sf"/>
</dbReference>
<dbReference type="GO" id="GO:0006783">
    <property type="term" value="P:heme biosynthetic process"/>
    <property type="evidence" value="ECO:0007669"/>
    <property type="project" value="TreeGrafter"/>
</dbReference>
<dbReference type="SUPFAM" id="SSF53850">
    <property type="entry name" value="Periplasmic binding protein-like II"/>
    <property type="match status" value="1"/>
</dbReference>
<dbReference type="HAMAP" id="MF_00260">
    <property type="entry name" value="Porphobil_deam"/>
    <property type="match status" value="1"/>
</dbReference>
<keyword evidence="6" id="KW-0808">Transferase</keyword>
<evidence type="ECO:0000256" key="6">
    <source>
        <dbReference type="ARBA" id="ARBA00022679"/>
    </source>
</evidence>
<comment type="cofactor">
    <cofactor evidence="1">
        <name>dipyrromethane</name>
        <dbReference type="ChEBI" id="CHEBI:60342"/>
    </cofactor>
</comment>
<dbReference type="AlphaFoldDB" id="A0A2P6MTH8"/>
<dbReference type="PANTHER" id="PTHR11557:SF0">
    <property type="entry name" value="PORPHOBILINOGEN DEAMINASE"/>
    <property type="match status" value="1"/>
</dbReference>
<feature type="domain" description="Porphobilinogen deaminase N-terminal" evidence="9">
    <location>
        <begin position="108"/>
        <end position="317"/>
    </location>
</feature>
<comment type="pathway">
    <text evidence="3">Porphyrin-containing compound metabolism; protoporphyrin-IX biosynthesis; coproporphyrinogen-III from 5-aminolevulinate: step 2/4.</text>
</comment>
<evidence type="ECO:0000256" key="4">
    <source>
        <dbReference type="ARBA" id="ARBA00005638"/>
    </source>
</evidence>
<comment type="function">
    <text evidence="2">Tetrapolymerization of the monopyrrole PBG into the hydroxymethylbilane pre-uroporphyrinogen in several discrete steps.</text>
</comment>
<dbReference type="GO" id="GO:0005737">
    <property type="term" value="C:cytoplasm"/>
    <property type="evidence" value="ECO:0007669"/>
    <property type="project" value="TreeGrafter"/>
</dbReference>
<comment type="caution">
    <text evidence="11">The sequence shown here is derived from an EMBL/GenBank/DDBJ whole genome shotgun (WGS) entry which is preliminary data.</text>
</comment>
<organism evidence="11 12">
    <name type="scientific">Planoprotostelium fungivorum</name>
    <dbReference type="NCBI Taxonomy" id="1890364"/>
    <lineage>
        <taxon>Eukaryota</taxon>
        <taxon>Amoebozoa</taxon>
        <taxon>Evosea</taxon>
        <taxon>Variosea</taxon>
        <taxon>Cavosteliida</taxon>
        <taxon>Cavosteliaceae</taxon>
        <taxon>Planoprotostelium</taxon>
    </lineage>
</organism>
<dbReference type="Gene3D" id="3.30.160.40">
    <property type="entry name" value="Porphobilinogen deaminase, C-terminal domain"/>
    <property type="match status" value="1"/>
</dbReference>
<evidence type="ECO:0000256" key="7">
    <source>
        <dbReference type="ARBA" id="ARBA00023244"/>
    </source>
</evidence>
<dbReference type="FunFam" id="3.40.190.10:FF:000005">
    <property type="entry name" value="Porphobilinogen deaminase"/>
    <property type="match status" value="1"/>
</dbReference>
<dbReference type="InParanoid" id="A0A2P6MTH8"/>
<evidence type="ECO:0000256" key="1">
    <source>
        <dbReference type="ARBA" id="ARBA00001916"/>
    </source>
</evidence>
<evidence type="ECO:0000259" key="10">
    <source>
        <dbReference type="Pfam" id="PF03900"/>
    </source>
</evidence>
<gene>
    <name evidence="11" type="ORF">PROFUN_07402</name>
</gene>
<feature type="domain" description="Porphobilinogen deaminase C-terminal" evidence="10">
    <location>
        <begin position="333"/>
        <end position="406"/>
    </location>
</feature>
<dbReference type="Proteomes" id="UP000241769">
    <property type="component" value="Unassembled WGS sequence"/>
</dbReference>